<feature type="region of interest" description="Disordered" evidence="1">
    <location>
        <begin position="14"/>
        <end position="98"/>
    </location>
</feature>
<dbReference type="STRING" id="6832.A0A553PK87"/>
<dbReference type="AlphaFoldDB" id="A0A553PK87"/>
<keyword evidence="4" id="KW-1185">Reference proteome</keyword>
<gene>
    <name evidence="3" type="ORF">TCAL_10410</name>
</gene>
<dbReference type="InterPro" id="IPR050359">
    <property type="entry name" value="bHLH_transcription_factors"/>
</dbReference>
<dbReference type="OrthoDB" id="10063280at2759"/>
<dbReference type="InterPro" id="IPR036638">
    <property type="entry name" value="HLH_DNA-bd_sf"/>
</dbReference>
<dbReference type="PANTHER" id="PTHR19290:SF147">
    <property type="entry name" value="HELIX-LOOP-HELIX PROTEIN DELILAH"/>
    <property type="match status" value="1"/>
</dbReference>
<proteinExistence type="predicted"/>
<sequence length="416" mass="45945">MCDALQLNWKLNPNVKNSKKSTGSLSCVKQPLSHSNTKVNVRKGMCDDEDDQEDEEDGSGSSKSYTLRACSIQKRMETEHRKTLPRKRGPKPRPKTLPMSKYRRKTANMRERQRMGEINTAFERLRDKIPNPVLSGRGKCEKLTKINILHVTINYIRAMENLLNTGDSGIRSFSEMVRNPIRPNEKPNKFENAIFEGEMEGGDYDSETGSPITKKAIEDEGSGRKKVSRRPLKKAEKVKSTEKLPGMSSTYPYGSQRQDPQSSSNCAPGSFSSTFNFSPTTSATSSDSSSTYTPIKSCFGTSSPFSDSGVSSLSSAEPSPSQGSRMGLCPLPSDKMDQIDPLLGSSFLNGVHLNGPPVSAMTSMVTSTPLKQFQPFEVTEDDLLKDVAGFVDSLDGTEFPDITFDDPFEFFPKTMS</sequence>
<feature type="compositionally biased region" description="Basic and acidic residues" evidence="1">
    <location>
        <begin position="233"/>
        <end position="242"/>
    </location>
</feature>
<feature type="compositionally biased region" description="Polar residues" evidence="1">
    <location>
        <begin position="14"/>
        <end position="39"/>
    </location>
</feature>
<feature type="domain" description="BHLH" evidence="2">
    <location>
        <begin position="102"/>
        <end position="159"/>
    </location>
</feature>
<feature type="compositionally biased region" description="Low complexity" evidence="1">
    <location>
        <begin position="308"/>
        <end position="324"/>
    </location>
</feature>
<dbReference type="GO" id="GO:0045944">
    <property type="term" value="P:positive regulation of transcription by RNA polymerase II"/>
    <property type="evidence" value="ECO:0007669"/>
    <property type="project" value="TreeGrafter"/>
</dbReference>
<dbReference type="Gene3D" id="4.10.280.10">
    <property type="entry name" value="Helix-loop-helix DNA-binding domain"/>
    <property type="match status" value="1"/>
</dbReference>
<evidence type="ECO:0000313" key="4">
    <source>
        <dbReference type="Proteomes" id="UP000318571"/>
    </source>
</evidence>
<organism evidence="3 4">
    <name type="scientific">Tigriopus californicus</name>
    <name type="common">Marine copepod</name>
    <dbReference type="NCBI Taxonomy" id="6832"/>
    <lineage>
        <taxon>Eukaryota</taxon>
        <taxon>Metazoa</taxon>
        <taxon>Ecdysozoa</taxon>
        <taxon>Arthropoda</taxon>
        <taxon>Crustacea</taxon>
        <taxon>Multicrustacea</taxon>
        <taxon>Hexanauplia</taxon>
        <taxon>Copepoda</taxon>
        <taxon>Harpacticoida</taxon>
        <taxon>Harpacticidae</taxon>
        <taxon>Tigriopus</taxon>
    </lineage>
</organism>
<evidence type="ECO:0000259" key="2">
    <source>
        <dbReference type="PROSITE" id="PS50888"/>
    </source>
</evidence>
<dbReference type="GO" id="GO:0009653">
    <property type="term" value="P:anatomical structure morphogenesis"/>
    <property type="evidence" value="ECO:0007669"/>
    <property type="project" value="TreeGrafter"/>
</dbReference>
<feature type="compositionally biased region" description="Polar residues" evidence="1">
    <location>
        <begin position="247"/>
        <end position="267"/>
    </location>
</feature>
<dbReference type="Pfam" id="PF00010">
    <property type="entry name" value="HLH"/>
    <property type="match status" value="1"/>
</dbReference>
<evidence type="ECO:0000256" key="1">
    <source>
        <dbReference type="SAM" id="MobiDB-lite"/>
    </source>
</evidence>
<feature type="region of interest" description="Disordered" evidence="1">
    <location>
        <begin position="303"/>
        <end position="335"/>
    </location>
</feature>
<evidence type="ECO:0000313" key="3">
    <source>
        <dbReference type="EMBL" id="TRY78079.1"/>
    </source>
</evidence>
<dbReference type="Proteomes" id="UP000318571">
    <property type="component" value="Chromosome 11"/>
</dbReference>
<name>A0A553PK87_TIGCA</name>
<dbReference type="GO" id="GO:0005634">
    <property type="term" value="C:nucleus"/>
    <property type="evidence" value="ECO:0007669"/>
    <property type="project" value="TreeGrafter"/>
</dbReference>
<dbReference type="SMART" id="SM00353">
    <property type="entry name" value="HLH"/>
    <property type="match status" value="1"/>
</dbReference>
<feature type="region of interest" description="Disordered" evidence="1">
    <location>
        <begin position="199"/>
        <end position="268"/>
    </location>
</feature>
<feature type="compositionally biased region" description="Basic residues" evidence="1">
    <location>
        <begin position="83"/>
        <end position="94"/>
    </location>
</feature>
<accession>A0A553PK87</accession>
<dbReference type="PROSITE" id="PS50888">
    <property type="entry name" value="BHLH"/>
    <property type="match status" value="1"/>
</dbReference>
<dbReference type="GO" id="GO:0070888">
    <property type="term" value="F:E-box binding"/>
    <property type="evidence" value="ECO:0007669"/>
    <property type="project" value="TreeGrafter"/>
</dbReference>
<dbReference type="EMBL" id="VCGU01000003">
    <property type="protein sequence ID" value="TRY78079.1"/>
    <property type="molecule type" value="Genomic_DNA"/>
</dbReference>
<comment type="caution">
    <text evidence="3">The sequence shown here is derived from an EMBL/GenBank/DDBJ whole genome shotgun (WGS) entry which is preliminary data.</text>
</comment>
<dbReference type="GO" id="GO:0046983">
    <property type="term" value="F:protein dimerization activity"/>
    <property type="evidence" value="ECO:0007669"/>
    <property type="project" value="InterPro"/>
</dbReference>
<dbReference type="GO" id="GO:0003700">
    <property type="term" value="F:DNA-binding transcription factor activity"/>
    <property type="evidence" value="ECO:0007669"/>
    <property type="project" value="TreeGrafter"/>
</dbReference>
<reference evidence="3 4" key="1">
    <citation type="journal article" date="2018" name="Nat. Ecol. Evol.">
        <title>Genomic signatures of mitonuclear coevolution across populations of Tigriopus californicus.</title>
        <authorList>
            <person name="Barreto F.S."/>
            <person name="Watson E.T."/>
            <person name="Lima T.G."/>
            <person name="Willett C.S."/>
            <person name="Edmands S."/>
            <person name="Li W."/>
            <person name="Burton R.S."/>
        </authorList>
    </citation>
    <scope>NUCLEOTIDE SEQUENCE [LARGE SCALE GENOMIC DNA]</scope>
    <source>
        <strain evidence="3 4">San Diego</strain>
    </source>
</reference>
<protein>
    <recommendedName>
        <fullName evidence="2">BHLH domain-containing protein</fullName>
    </recommendedName>
</protein>
<dbReference type="PANTHER" id="PTHR19290">
    <property type="entry name" value="BASIC HELIX-LOOP-HELIX PROTEIN NEUROGENIN-RELATED"/>
    <property type="match status" value="1"/>
</dbReference>
<feature type="compositionally biased region" description="Acidic residues" evidence="1">
    <location>
        <begin position="47"/>
        <end position="58"/>
    </location>
</feature>
<dbReference type="InterPro" id="IPR011598">
    <property type="entry name" value="bHLH_dom"/>
</dbReference>
<dbReference type="SUPFAM" id="SSF47459">
    <property type="entry name" value="HLH, helix-loop-helix DNA-binding domain"/>
    <property type="match status" value="1"/>
</dbReference>